<evidence type="ECO:0000256" key="7">
    <source>
        <dbReference type="ARBA" id="ARBA00023136"/>
    </source>
</evidence>
<evidence type="ECO:0000256" key="6">
    <source>
        <dbReference type="ARBA" id="ARBA00022989"/>
    </source>
</evidence>
<dbReference type="GO" id="GO:0002764">
    <property type="term" value="P:immune response-regulating signaling pathway"/>
    <property type="evidence" value="ECO:0007669"/>
    <property type="project" value="TreeGrafter"/>
</dbReference>
<dbReference type="RefSeq" id="XP_028385225.1">
    <property type="nucleotide sequence ID" value="XM_028529424.2"/>
</dbReference>
<dbReference type="Pfam" id="PF13895">
    <property type="entry name" value="Ig_2"/>
    <property type="match status" value="2"/>
</dbReference>
<evidence type="ECO:0000256" key="11">
    <source>
        <dbReference type="SAM" id="MobiDB-lite"/>
    </source>
</evidence>
<feature type="compositionally biased region" description="Basic and acidic residues" evidence="11">
    <location>
        <begin position="880"/>
        <end position="890"/>
    </location>
</feature>
<evidence type="ECO:0000259" key="14">
    <source>
        <dbReference type="PROSITE" id="PS50835"/>
    </source>
</evidence>
<protein>
    <submittedName>
        <fullName evidence="16">Leukocyte immunoglobulin-like receptor subfamily B member 3</fullName>
    </submittedName>
</protein>
<proteinExistence type="predicted"/>
<name>A0A6J2N5K0_9CHIR</name>
<dbReference type="InterPro" id="IPR036179">
    <property type="entry name" value="Ig-like_dom_sf"/>
</dbReference>
<dbReference type="PANTHER" id="PTHR11738:SF179">
    <property type="entry name" value="LEUKOCYTE IMMUNOGLOBULIN-LIKE RECEPTOR SUBFAMILY A MEMBER 5"/>
    <property type="match status" value="1"/>
</dbReference>
<dbReference type="InterPro" id="IPR013783">
    <property type="entry name" value="Ig-like_fold"/>
</dbReference>
<dbReference type="FunCoup" id="A0A6J2N5K0">
    <property type="interactions" value="241"/>
</dbReference>
<evidence type="ECO:0000256" key="12">
    <source>
        <dbReference type="SAM" id="Phobius"/>
    </source>
</evidence>
<evidence type="ECO:0000256" key="13">
    <source>
        <dbReference type="SAM" id="SignalP"/>
    </source>
</evidence>
<dbReference type="FunFam" id="2.60.40.10:FF:000049">
    <property type="entry name" value="Leukocyte immunoglobulin-like receptor subfamily B member 1"/>
    <property type="match status" value="8"/>
</dbReference>
<dbReference type="InterPro" id="IPR003598">
    <property type="entry name" value="Ig_sub2"/>
</dbReference>
<dbReference type="InterPro" id="IPR013151">
    <property type="entry name" value="Immunoglobulin_dom"/>
</dbReference>
<gene>
    <name evidence="16" type="primary">LOC114510909</name>
</gene>
<dbReference type="Proteomes" id="UP000504628">
    <property type="component" value="Chromosome 12"/>
</dbReference>
<dbReference type="PROSITE" id="PS50835">
    <property type="entry name" value="IG_LIKE"/>
    <property type="match status" value="1"/>
</dbReference>
<dbReference type="SMART" id="SM00408">
    <property type="entry name" value="IGc2"/>
    <property type="match status" value="6"/>
</dbReference>
<evidence type="ECO:0000256" key="4">
    <source>
        <dbReference type="ARBA" id="ARBA00022729"/>
    </source>
</evidence>
<evidence type="ECO:0000256" key="8">
    <source>
        <dbReference type="ARBA" id="ARBA00023157"/>
    </source>
</evidence>
<dbReference type="Pfam" id="PF00047">
    <property type="entry name" value="ig"/>
    <property type="match status" value="3"/>
</dbReference>
<feature type="chain" id="PRO_5026806779" evidence="13">
    <location>
        <begin position="24"/>
        <end position="939"/>
    </location>
</feature>
<dbReference type="GO" id="GO:0005886">
    <property type="term" value="C:plasma membrane"/>
    <property type="evidence" value="ECO:0007669"/>
    <property type="project" value="UniProtKB-SubCell"/>
</dbReference>
<dbReference type="Gene3D" id="2.60.40.10">
    <property type="entry name" value="Immunoglobulins"/>
    <property type="match status" value="8"/>
</dbReference>
<dbReference type="GeneID" id="114510909"/>
<dbReference type="InterPro" id="IPR007110">
    <property type="entry name" value="Ig-like_dom"/>
</dbReference>
<dbReference type="GO" id="GO:0019221">
    <property type="term" value="P:cytokine-mediated signaling pathway"/>
    <property type="evidence" value="ECO:0007669"/>
    <property type="project" value="TreeGrafter"/>
</dbReference>
<dbReference type="InterPro" id="IPR003599">
    <property type="entry name" value="Ig_sub"/>
</dbReference>
<dbReference type="InterPro" id="IPR050412">
    <property type="entry name" value="Ig-like_Receptors_ImmuneReg"/>
</dbReference>
<keyword evidence="6 12" id="KW-1133">Transmembrane helix</keyword>
<evidence type="ECO:0000256" key="9">
    <source>
        <dbReference type="ARBA" id="ARBA00023180"/>
    </source>
</evidence>
<reference evidence="16" key="1">
    <citation type="submission" date="2025-08" db="UniProtKB">
        <authorList>
            <consortium name="RefSeq"/>
        </authorList>
    </citation>
    <scope>IDENTIFICATION</scope>
    <source>
        <tissue evidence="16">Muscle</tissue>
    </source>
</reference>
<accession>A0A6J2N5K0</accession>
<keyword evidence="10" id="KW-0393">Immunoglobulin domain</keyword>
<evidence type="ECO:0000256" key="2">
    <source>
        <dbReference type="ARBA" id="ARBA00022475"/>
    </source>
</evidence>
<dbReference type="InParanoid" id="A0A6J2N5K0"/>
<dbReference type="KEGG" id="pdic:114510909"/>
<dbReference type="OrthoDB" id="9427497at2759"/>
<keyword evidence="5" id="KW-0677">Repeat</keyword>
<keyword evidence="2" id="KW-1003">Cell membrane</keyword>
<dbReference type="SUPFAM" id="SSF48726">
    <property type="entry name" value="Immunoglobulin"/>
    <property type="match status" value="8"/>
</dbReference>
<evidence type="ECO:0000313" key="16">
    <source>
        <dbReference type="RefSeq" id="XP_028385225.1"/>
    </source>
</evidence>
<keyword evidence="9" id="KW-0325">Glycoprotein</keyword>
<keyword evidence="8" id="KW-1015">Disulfide bond</keyword>
<feature type="transmembrane region" description="Helical" evidence="12">
    <location>
        <begin position="813"/>
        <end position="835"/>
    </location>
</feature>
<feature type="signal peptide" evidence="13">
    <location>
        <begin position="1"/>
        <end position="23"/>
    </location>
</feature>
<dbReference type="SMART" id="SM00409">
    <property type="entry name" value="IG"/>
    <property type="match status" value="8"/>
</dbReference>
<keyword evidence="4 13" id="KW-0732">Signal</keyword>
<comment type="subcellular location">
    <subcellularLocation>
        <location evidence="1">Cell membrane</location>
        <topology evidence="1">Single-pass membrane protein</topology>
    </subcellularLocation>
</comment>
<evidence type="ECO:0000256" key="5">
    <source>
        <dbReference type="ARBA" id="ARBA00022737"/>
    </source>
</evidence>
<keyword evidence="7 12" id="KW-0472">Membrane</keyword>
<evidence type="ECO:0000313" key="15">
    <source>
        <dbReference type="Proteomes" id="UP000504628"/>
    </source>
</evidence>
<sequence length="939" mass="102838">MSPSLTALFCLGLSVGLRTSVQAEILPKPTLWAESGPVIPQFSPVTIWCQGTLQAQEFYLYKDRSPTSWDGQTSPYPRKKVKFSITKMTEHTAGRYQCYYVSSTGWSQLSDPLELVVTGVYDKPSLSALPSPVVTSGGNVTLQCGSGLEFHRFILTKEGEDRISRTVDSQPQLSGPYLNLFPVGPVTPTHTWTFRCYGYYWNSPHVWSQPSNPLELLVPGGSGKPSLLTQQGPIVASGQSLTLQCLSDIGYDRFALSKEGGQDLRQSSVLQPQDGLSEANFPLGTVSSSHGGRYRCYGRHRLSSQWSAPSDPLDILVAGWLHDRPSLSVQPGPMVATGENVTLLCQSWSMDTFFLTKEGAVDPPLYLTSQYRAQQYQAEFSMGPVTSAHGGTYRCYSSLSTSPYLLSQSSAPLELLVSGVSPKPYIWADPGPIISKGSPVTIWCQGSLQADGYLLYKDRYSQPLDTSIPNTSSKKTEFLIQSMSSQYTGLYQCAYSTGDTLSERSEPLLLVMTGVYSAPSLSAQPGPVVNSGGNVSLLCSSQSTQGPFHLLKEGEAELLHSRKSEWKYYAGRRQAVFPVGPVRSSHGGTYRCYGSSSFYPNVWSQPSAPLHLQVTGVYREPSLLAQPGPMVLPGDSLTLQCHSEPGSARFALTKDQQPTRPQYLQGQRSPNFSLGPVNLAHRGRYRCYSRHNLSYVWSAPSAPLDILIAGMYRKPSLSAHPGPLVPWGANVTLQCQSEVRADTFHLHREGSLDPPQWLRLQDTAAPSQANFTISPVTWGYNGTYRCYSSHSSSPFQLSHPSDPLELLVSGLQWSLSILIGVSVALVLLLSLLFFLRHWSQNKGRTSTGAATEHEDRGPQKSSSPAADIQEENLYAVVKDTQPEEDRHLDSQAEASEDPQDVTYAQLNHLALRQETRAPSSSPSEEPPDEPSVYAALAVH</sequence>
<evidence type="ECO:0000256" key="10">
    <source>
        <dbReference type="ARBA" id="ARBA00023319"/>
    </source>
</evidence>
<dbReference type="AlphaFoldDB" id="A0A6J2N5K0"/>
<feature type="domain" description="Ig-like" evidence="14">
    <location>
        <begin position="715"/>
        <end position="798"/>
    </location>
</feature>
<keyword evidence="15" id="KW-1185">Reference proteome</keyword>
<organism evidence="15 16">
    <name type="scientific">Phyllostomus discolor</name>
    <name type="common">pale spear-nosed bat</name>
    <dbReference type="NCBI Taxonomy" id="89673"/>
    <lineage>
        <taxon>Eukaryota</taxon>
        <taxon>Metazoa</taxon>
        <taxon>Chordata</taxon>
        <taxon>Craniata</taxon>
        <taxon>Vertebrata</taxon>
        <taxon>Euteleostomi</taxon>
        <taxon>Mammalia</taxon>
        <taxon>Eutheria</taxon>
        <taxon>Laurasiatheria</taxon>
        <taxon>Chiroptera</taxon>
        <taxon>Yangochiroptera</taxon>
        <taxon>Phyllostomidae</taxon>
        <taxon>Phyllostominae</taxon>
        <taxon>Phyllostomus</taxon>
    </lineage>
</organism>
<dbReference type="GO" id="GO:0032396">
    <property type="term" value="F:inhibitory MHC class I receptor activity"/>
    <property type="evidence" value="ECO:0007669"/>
    <property type="project" value="TreeGrafter"/>
</dbReference>
<evidence type="ECO:0000256" key="1">
    <source>
        <dbReference type="ARBA" id="ARBA00004162"/>
    </source>
</evidence>
<dbReference type="PANTHER" id="PTHR11738">
    <property type="entry name" value="MHC CLASS I NK CELL RECEPTOR"/>
    <property type="match status" value="1"/>
</dbReference>
<evidence type="ECO:0000256" key="3">
    <source>
        <dbReference type="ARBA" id="ARBA00022692"/>
    </source>
</evidence>
<keyword evidence="3 12" id="KW-0812">Transmembrane</keyword>
<feature type="region of interest" description="Disordered" evidence="11">
    <location>
        <begin position="844"/>
        <end position="939"/>
    </location>
</feature>